<name>A0ACD5V863_AVESA</name>
<evidence type="ECO:0000313" key="2">
    <source>
        <dbReference type="Proteomes" id="UP001732700"/>
    </source>
</evidence>
<organism evidence="1 2">
    <name type="scientific">Avena sativa</name>
    <name type="common">Oat</name>
    <dbReference type="NCBI Taxonomy" id="4498"/>
    <lineage>
        <taxon>Eukaryota</taxon>
        <taxon>Viridiplantae</taxon>
        <taxon>Streptophyta</taxon>
        <taxon>Embryophyta</taxon>
        <taxon>Tracheophyta</taxon>
        <taxon>Spermatophyta</taxon>
        <taxon>Magnoliopsida</taxon>
        <taxon>Liliopsida</taxon>
        <taxon>Poales</taxon>
        <taxon>Poaceae</taxon>
        <taxon>BOP clade</taxon>
        <taxon>Pooideae</taxon>
        <taxon>Poodae</taxon>
        <taxon>Poeae</taxon>
        <taxon>Poeae Chloroplast Group 1 (Aveneae type)</taxon>
        <taxon>Aveninae</taxon>
        <taxon>Avena</taxon>
    </lineage>
</organism>
<accession>A0ACD5V863</accession>
<reference evidence="1" key="1">
    <citation type="submission" date="2021-05" db="EMBL/GenBank/DDBJ databases">
        <authorList>
            <person name="Scholz U."/>
            <person name="Mascher M."/>
            <person name="Fiebig A."/>
        </authorList>
    </citation>
    <scope>NUCLEOTIDE SEQUENCE [LARGE SCALE GENOMIC DNA]</scope>
</reference>
<dbReference type="Proteomes" id="UP001732700">
    <property type="component" value="Chromosome 2D"/>
</dbReference>
<sequence>MSSSSSSRRRRRHRRHARSTAAGPLDDDDLMSEILLRLPPQPSSLPRASAVCKRWRRLVSDPGFFRRFRLRHRRNPPLLGFFDKYGGRSFVPTLEAPNCIPPERFSFQRDDYHDRSLSLGCRHGLFLVFLPKPHQVVVWDPITGDKHHIALPAAFDEKETVGPVNGAVLRPAGEVKQFQVVLAAADGEQQAIACVYSSRTGLWGALISTPLPYGILIQTMVTTDDAVMAGDSLYWQIFGYLYGILEFDLVKQSLAVILVPVDMHGKCLKMMRAESGGLGCLVLSDYTAQLWERKTDCDGGASWGLARTIELDKALCLKSEERGTLNLVGIAEENNVVFLWTRIGFFMIHLESLKFKNLLKTNHISSSYHPFESVYTTETRAGGGHDGAELMGPELLLDA</sequence>
<evidence type="ECO:0000313" key="1">
    <source>
        <dbReference type="EnsemblPlants" id="AVESA.00010b.r2.2DG0391740.1.CDS"/>
    </source>
</evidence>
<dbReference type="EnsemblPlants" id="AVESA.00010b.r2.2DG0391740.1">
    <property type="protein sequence ID" value="AVESA.00010b.r2.2DG0391740.1.CDS"/>
    <property type="gene ID" value="AVESA.00010b.r2.2DG0391740"/>
</dbReference>
<protein>
    <submittedName>
        <fullName evidence="1">Uncharacterized protein</fullName>
    </submittedName>
</protein>
<reference evidence="1" key="2">
    <citation type="submission" date="2025-09" db="UniProtKB">
        <authorList>
            <consortium name="EnsemblPlants"/>
        </authorList>
    </citation>
    <scope>IDENTIFICATION</scope>
</reference>
<proteinExistence type="predicted"/>
<keyword evidence="2" id="KW-1185">Reference proteome</keyword>